<dbReference type="AlphaFoldDB" id="A0A7C8M7B5"/>
<proteinExistence type="predicted"/>
<gene>
    <name evidence="1" type="ORF">BDV95DRAFT_607820</name>
</gene>
<dbReference type="Proteomes" id="UP000481861">
    <property type="component" value="Unassembled WGS sequence"/>
</dbReference>
<comment type="caution">
    <text evidence="1">The sequence shown here is derived from an EMBL/GenBank/DDBJ whole genome shotgun (WGS) entry which is preliminary data.</text>
</comment>
<reference evidence="1 2" key="1">
    <citation type="submission" date="2020-01" db="EMBL/GenBank/DDBJ databases">
        <authorList>
            <consortium name="DOE Joint Genome Institute"/>
            <person name="Haridas S."/>
            <person name="Albert R."/>
            <person name="Binder M."/>
            <person name="Bloem J."/>
            <person name="Labutti K."/>
            <person name="Salamov A."/>
            <person name="Andreopoulos B."/>
            <person name="Baker S.E."/>
            <person name="Barry K."/>
            <person name="Bills G."/>
            <person name="Bluhm B.H."/>
            <person name="Cannon C."/>
            <person name="Castanera R."/>
            <person name="Culley D.E."/>
            <person name="Daum C."/>
            <person name="Ezra D."/>
            <person name="Gonzalez J.B."/>
            <person name="Henrissat B."/>
            <person name="Kuo A."/>
            <person name="Liang C."/>
            <person name="Lipzen A."/>
            <person name="Lutzoni F."/>
            <person name="Magnuson J."/>
            <person name="Mondo S."/>
            <person name="Nolan M."/>
            <person name="Ohm R."/>
            <person name="Pangilinan J."/>
            <person name="Park H.-J.H."/>
            <person name="Ramirez L."/>
            <person name="Alfaro M."/>
            <person name="Sun H."/>
            <person name="Tritt A."/>
            <person name="Yoshinaga Y."/>
            <person name="Zwiers L.-H.L."/>
            <person name="Turgeon B.G."/>
            <person name="Goodwin S.B."/>
            <person name="Spatafora J.W."/>
            <person name="Crous P.W."/>
            <person name="Grigoriev I.V."/>
        </authorList>
    </citation>
    <scope>NUCLEOTIDE SEQUENCE [LARGE SCALE GENOMIC DNA]</scope>
    <source>
        <strain evidence="1 2">CBS 611.86</strain>
    </source>
</reference>
<dbReference type="EMBL" id="JAADJZ010000013">
    <property type="protein sequence ID" value="KAF2870676.1"/>
    <property type="molecule type" value="Genomic_DNA"/>
</dbReference>
<dbReference type="OrthoDB" id="2520703at2759"/>
<accession>A0A7C8M7B5</accession>
<organism evidence="1 2">
    <name type="scientific">Massariosphaeria phaeospora</name>
    <dbReference type="NCBI Taxonomy" id="100035"/>
    <lineage>
        <taxon>Eukaryota</taxon>
        <taxon>Fungi</taxon>
        <taxon>Dikarya</taxon>
        <taxon>Ascomycota</taxon>
        <taxon>Pezizomycotina</taxon>
        <taxon>Dothideomycetes</taxon>
        <taxon>Pleosporomycetidae</taxon>
        <taxon>Pleosporales</taxon>
        <taxon>Pleosporales incertae sedis</taxon>
        <taxon>Massariosphaeria</taxon>
    </lineage>
</organism>
<name>A0A7C8M7B5_9PLEO</name>
<keyword evidence="2" id="KW-1185">Reference proteome</keyword>
<evidence type="ECO:0000313" key="2">
    <source>
        <dbReference type="Proteomes" id="UP000481861"/>
    </source>
</evidence>
<evidence type="ECO:0000313" key="1">
    <source>
        <dbReference type="EMBL" id="KAF2870676.1"/>
    </source>
</evidence>
<sequence length="534" mass="60003">MNSPAPRYIPAELLLHILPNLTVVPKRLCKPYTALTTEERKDEDVRVAENGVTIKTLASVCLVSRTFFKIGQSLLYSAFILNSQSPNAPRSVLGLLRTITEKPELAKHIQYIENNFQEIDFTQFETSKQNSTYDEVCDMLATGLISDAATRTYLSLNNALPMFRWNPRVADFEEYLGANSAGWASELVTFPEQALLALVTALAPNVARLALTSIEYRASHLFWEYCGFSPAHFRPAAQSRPASCFHGFKNLRNLRMIVITPPNSNKSWYDYKPHTNWHPNFELSLEHIGSLASLHIWGLKEINPAYKYKEPLVNLTTIELLDCDIGDRAIADLIRRSRGLRHFACVWAPNMCRSQNGGSILDLWPALELHKSTLESLTLDVKAMNGNGVDDSLNQKLEFGHDAFRSFQPLKILEIGLEHLVLLGWRGWRDNHVGAFQFRKWSPQYRKQLAEILPAGFERLSIILSESNKSIMGLLAVKLYKGSPYEPGTGLRLDFVDLYVGEWVAEGGVLLASSEDRMVLGRGNGVGAWGMGYG</sequence>
<protein>
    <submittedName>
        <fullName evidence="1">Uncharacterized protein</fullName>
    </submittedName>
</protein>